<dbReference type="Proteomes" id="UP001151699">
    <property type="component" value="Chromosome B"/>
</dbReference>
<dbReference type="OrthoDB" id="78437at2759"/>
<dbReference type="EMBL" id="WJQU01000002">
    <property type="protein sequence ID" value="KAJ6643660.1"/>
    <property type="molecule type" value="Genomic_DNA"/>
</dbReference>
<organism evidence="5 6">
    <name type="scientific">Pseudolycoriella hygida</name>
    <dbReference type="NCBI Taxonomy" id="35572"/>
    <lineage>
        <taxon>Eukaryota</taxon>
        <taxon>Metazoa</taxon>
        <taxon>Ecdysozoa</taxon>
        <taxon>Arthropoda</taxon>
        <taxon>Hexapoda</taxon>
        <taxon>Insecta</taxon>
        <taxon>Pterygota</taxon>
        <taxon>Neoptera</taxon>
        <taxon>Endopterygota</taxon>
        <taxon>Diptera</taxon>
        <taxon>Nematocera</taxon>
        <taxon>Sciaroidea</taxon>
        <taxon>Sciaridae</taxon>
        <taxon>Pseudolycoriella</taxon>
    </lineage>
</organism>
<dbReference type="InterPro" id="IPR012677">
    <property type="entry name" value="Nucleotide-bd_a/b_plait_sf"/>
</dbReference>
<protein>
    <submittedName>
        <fullName evidence="5">RNA-binding protein 45</fullName>
    </submittedName>
</protein>
<dbReference type="AlphaFoldDB" id="A0A9Q0S4Z9"/>
<evidence type="ECO:0000256" key="2">
    <source>
        <dbReference type="PROSITE-ProRule" id="PRU00176"/>
    </source>
</evidence>
<dbReference type="SUPFAM" id="SSF54928">
    <property type="entry name" value="RNA-binding domain, RBD"/>
    <property type="match status" value="3"/>
</dbReference>
<dbReference type="InterPro" id="IPR035979">
    <property type="entry name" value="RBD_domain_sf"/>
</dbReference>
<feature type="region of interest" description="Disordered" evidence="3">
    <location>
        <begin position="1"/>
        <end position="20"/>
    </location>
</feature>
<dbReference type="GO" id="GO:0003723">
    <property type="term" value="F:RNA binding"/>
    <property type="evidence" value="ECO:0007669"/>
    <property type="project" value="UniProtKB-UniRule"/>
</dbReference>
<keyword evidence="6" id="KW-1185">Reference proteome</keyword>
<dbReference type="InterPro" id="IPR000504">
    <property type="entry name" value="RRM_dom"/>
</dbReference>
<dbReference type="PANTHER" id="PTHR48027">
    <property type="entry name" value="HETEROGENEOUS NUCLEAR RIBONUCLEOPROTEIN 87F-RELATED"/>
    <property type="match status" value="1"/>
</dbReference>
<feature type="domain" description="RRM" evidence="4">
    <location>
        <begin position="20"/>
        <end position="99"/>
    </location>
</feature>
<keyword evidence="1 2" id="KW-0694">RNA-binding</keyword>
<comment type="caution">
    <text evidence="5">The sequence shown here is derived from an EMBL/GenBank/DDBJ whole genome shotgun (WGS) entry which is preliminary data.</text>
</comment>
<sequence>MSRSHNNRDDDKRGDDPPMSRLFIICNKTQNEEDFRDAFEKFGTIEEVWVVRDKSTGDNKGIVYIKFNKTSSAARALEEMNGKVLPNSTRPIKVLVASSRNQGSGRQENEQEKYVRLFVIVPKDMSEDDLRTEFEKYGDVENISVIKDKVTKERKGFAYVKYAKFSHAAEAFESCNSKFKAVFAEPKNSTRNSQGNFPDRSDSRDARSSRYDDFSNFNFSRNESHGSFVMPIPASATPSSSDAQLNIICSSSINQDQLWRLFDIIPGLDFCQITGDCGRNSNYATAVYNNNEAAIYARDKLHGLEYPPGERIIIRSITSEKKQNSDKLFPFEGPSKDLFCSVALPSVAPLAKTDLPCVQRCFIVCVPKALPSKMLSNIFCRFGDLLDVYMLQNKNCGYAKYASEESATNAIKVLNGAEICGVKLKVMEAEEPRDAKRKRYDENVDS</sequence>
<dbReference type="InterPro" id="IPR034203">
    <property type="entry name" value="RBM45_RRM1"/>
</dbReference>
<dbReference type="SMART" id="SM00360">
    <property type="entry name" value="RRM"/>
    <property type="match status" value="4"/>
</dbReference>
<dbReference type="Pfam" id="PF00076">
    <property type="entry name" value="RRM_1"/>
    <property type="match status" value="3"/>
</dbReference>
<evidence type="ECO:0000256" key="3">
    <source>
        <dbReference type="SAM" id="MobiDB-lite"/>
    </source>
</evidence>
<feature type="domain" description="RRM" evidence="4">
    <location>
        <begin position="359"/>
        <end position="431"/>
    </location>
</feature>
<accession>A0A9Q0S4Z9</accession>
<reference evidence="5" key="1">
    <citation type="submission" date="2022-07" db="EMBL/GenBank/DDBJ databases">
        <authorList>
            <person name="Trinca V."/>
            <person name="Uliana J.V.C."/>
            <person name="Torres T.T."/>
            <person name="Ward R.J."/>
            <person name="Monesi N."/>
        </authorList>
    </citation>
    <scope>NUCLEOTIDE SEQUENCE</scope>
    <source>
        <strain evidence="5">HSMRA1968</strain>
        <tissue evidence="5">Whole embryos</tissue>
    </source>
</reference>
<feature type="compositionally biased region" description="Polar residues" evidence="3">
    <location>
        <begin position="187"/>
        <end position="196"/>
    </location>
</feature>
<dbReference type="PROSITE" id="PS50102">
    <property type="entry name" value="RRM"/>
    <property type="match status" value="3"/>
</dbReference>
<evidence type="ECO:0000256" key="1">
    <source>
        <dbReference type="ARBA" id="ARBA00022884"/>
    </source>
</evidence>
<dbReference type="Gene3D" id="3.30.70.330">
    <property type="match status" value="3"/>
</dbReference>
<gene>
    <name evidence="5" type="primary">RBM45</name>
    <name evidence="5" type="ORF">Bhyg_08624</name>
</gene>
<proteinExistence type="predicted"/>
<feature type="compositionally biased region" description="Basic and acidic residues" evidence="3">
    <location>
        <begin position="1"/>
        <end position="18"/>
    </location>
</feature>
<feature type="region of interest" description="Disordered" evidence="3">
    <location>
        <begin position="186"/>
        <end position="209"/>
    </location>
</feature>
<evidence type="ECO:0000313" key="5">
    <source>
        <dbReference type="EMBL" id="KAJ6643660.1"/>
    </source>
</evidence>
<dbReference type="CDD" id="cd12366">
    <property type="entry name" value="RRM1_RBM45"/>
    <property type="match status" value="1"/>
</dbReference>
<evidence type="ECO:0000259" key="4">
    <source>
        <dbReference type="PROSITE" id="PS50102"/>
    </source>
</evidence>
<name>A0A9Q0S4Z9_9DIPT</name>
<evidence type="ECO:0000313" key="6">
    <source>
        <dbReference type="Proteomes" id="UP001151699"/>
    </source>
</evidence>
<dbReference type="InterPro" id="IPR052462">
    <property type="entry name" value="SLIRP/GR-RBP-like"/>
</dbReference>
<dbReference type="FunFam" id="3.30.70.330:FF:000600">
    <property type="entry name" value="Uncharacterized protein, isoform A"/>
    <property type="match status" value="1"/>
</dbReference>
<feature type="domain" description="RRM" evidence="4">
    <location>
        <begin position="121"/>
        <end position="189"/>
    </location>
</feature>
<feature type="compositionally biased region" description="Basic and acidic residues" evidence="3">
    <location>
        <begin position="199"/>
        <end position="209"/>
    </location>
</feature>